<evidence type="ECO:0000313" key="1">
    <source>
        <dbReference type="EMBL" id="EEX76633.1"/>
    </source>
</evidence>
<evidence type="ECO:0000313" key="2">
    <source>
        <dbReference type="Proteomes" id="UP000003505"/>
    </source>
</evidence>
<name>C9LWV8_SELS3</name>
<gene>
    <name evidence="1" type="ORF">SELSPUOL_01962</name>
</gene>
<sequence>MVILYRLSEDDPNLSDLPLYRSSSFYQKILASPIEKRRISNHRRGIKAKGFSLQSVRQRAGGRGFAPHTIQRFQGTGEIMPWKRSM</sequence>
<comment type="caution">
    <text evidence="1">The sequence shown here is derived from an EMBL/GenBank/DDBJ whole genome shotgun (WGS) entry which is preliminary data.</text>
</comment>
<proteinExistence type="predicted"/>
<organism evidence="1 2">
    <name type="scientific">Selenomonas sputigena (strain ATCC 35185 / DSM 20758 / CCUG 44933 / VPI D19B-28)</name>
    <dbReference type="NCBI Taxonomy" id="546271"/>
    <lineage>
        <taxon>Bacteria</taxon>
        <taxon>Bacillati</taxon>
        <taxon>Bacillota</taxon>
        <taxon>Negativicutes</taxon>
        <taxon>Selenomonadales</taxon>
        <taxon>Selenomonadaceae</taxon>
        <taxon>Selenomonas</taxon>
    </lineage>
</organism>
<protein>
    <submittedName>
        <fullName evidence="1">Uncharacterized protein</fullName>
    </submittedName>
</protein>
<dbReference type="AlphaFoldDB" id="C9LWV8"/>
<dbReference type="Proteomes" id="UP000003505">
    <property type="component" value="Unassembled WGS sequence"/>
</dbReference>
<reference evidence="1 2" key="1">
    <citation type="submission" date="2009-09" db="EMBL/GenBank/DDBJ databases">
        <authorList>
            <person name="Weinstock G."/>
            <person name="Sodergren E."/>
            <person name="Clifton S."/>
            <person name="Fulton L."/>
            <person name="Fulton B."/>
            <person name="Courtney L."/>
            <person name="Fronick C."/>
            <person name="Harrison M."/>
            <person name="Strong C."/>
            <person name="Farmer C."/>
            <person name="Delahaunty K."/>
            <person name="Markovic C."/>
            <person name="Hall O."/>
            <person name="Minx P."/>
            <person name="Tomlinson C."/>
            <person name="Mitreva M."/>
            <person name="Nelson J."/>
            <person name="Hou S."/>
            <person name="Wollam A."/>
            <person name="Pepin K.H."/>
            <person name="Johnson M."/>
            <person name="Bhonagiri V."/>
            <person name="Nash W.E."/>
            <person name="Warren W."/>
            <person name="Chinwalla A."/>
            <person name="Mardis E.R."/>
            <person name="Wilson R.K."/>
        </authorList>
    </citation>
    <scope>NUCLEOTIDE SEQUENCE [LARGE SCALE GENOMIC DNA]</scope>
    <source>
        <strain evidence="2">ATCC 35185 / DSM 20758 / VPI D19B-28</strain>
    </source>
</reference>
<accession>C9LWV8</accession>
<dbReference type="EMBL" id="ACKP02000046">
    <property type="protein sequence ID" value="EEX76633.1"/>
    <property type="molecule type" value="Genomic_DNA"/>
</dbReference>